<dbReference type="Proteomes" id="UP000790787">
    <property type="component" value="Chromosome 8"/>
</dbReference>
<accession>A0AC58RVZ0</accession>
<organism evidence="1 2">
    <name type="scientific">Nicotiana tabacum</name>
    <name type="common">Common tobacco</name>
    <dbReference type="NCBI Taxonomy" id="4097"/>
    <lineage>
        <taxon>Eukaryota</taxon>
        <taxon>Viridiplantae</taxon>
        <taxon>Streptophyta</taxon>
        <taxon>Embryophyta</taxon>
        <taxon>Tracheophyta</taxon>
        <taxon>Spermatophyta</taxon>
        <taxon>Magnoliopsida</taxon>
        <taxon>eudicotyledons</taxon>
        <taxon>Gunneridae</taxon>
        <taxon>Pentapetalae</taxon>
        <taxon>asterids</taxon>
        <taxon>lamiids</taxon>
        <taxon>Solanales</taxon>
        <taxon>Solanaceae</taxon>
        <taxon>Nicotianoideae</taxon>
        <taxon>Nicotianeae</taxon>
        <taxon>Nicotiana</taxon>
    </lineage>
</organism>
<reference evidence="2" key="2">
    <citation type="submission" date="2025-08" db="UniProtKB">
        <authorList>
            <consortium name="RefSeq"/>
        </authorList>
    </citation>
    <scope>IDENTIFICATION</scope>
    <source>
        <tissue evidence="2">Leaf</tissue>
    </source>
</reference>
<name>A0AC58RVZ0_TOBAC</name>
<proteinExistence type="predicted"/>
<keyword evidence="1" id="KW-1185">Reference proteome</keyword>
<evidence type="ECO:0000313" key="2">
    <source>
        <dbReference type="RefSeq" id="XP_075076911.1"/>
    </source>
</evidence>
<protein>
    <submittedName>
        <fullName evidence="2">Uncharacterized protein LOC142163514</fullName>
    </submittedName>
</protein>
<reference evidence="1" key="1">
    <citation type="journal article" date="2014" name="Nat. Commun.">
        <title>The tobacco genome sequence and its comparison with those of tomato and potato.</title>
        <authorList>
            <person name="Sierro N."/>
            <person name="Battey J.N."/>
            <person name="Ouadi S."/>
            <person name="Bakaher N."/>
            <person name="Bovet L."/>
            <person name="Willig A."/>
            <person name="Goepfert S."/>
            <person name="Peitsch M.C."/>
            <person name="Ivanov N.V."/>
        </authorList>
    </citation>
    <scope>NUCLEOTIDE SEQUENCE [LARGE SCALE GENOMIC DNA]</scope>
</reference>
<sequence length="833" mass="94463">MALIGHHKWNFIWVPSLTTMIKENQERDQVIAGFATNVNVLTKMFTKSQMKKVNVVEDVQPLSNEDFEEANYVNNSQGGYQRQQYQGQGQQNQWRPHPQGQGNQQWKNDQGSSNQVEFEPRVVEVGKVPEELKVQQENRGEVKEKVKETPKTLPPIPIPSPPFPQRLARKVSSIIATSTVQKKKDSGAFTIPCTIGAYDFARALCDNGASINLMPLSIYKQAGLGMPRPTNMRLQMADRSIKRPVGIVDDVLVKVGKFHLPAYFVILDCAVDKEIPIILGRPFLAIGRALMYSEQNEIKFRVNDEEVTFQASKGMKLPHEYESISVIDVVDEVEDVVEMKMEEQCLGEALAAILVNFDGEDMEGYMESVNALEGLGSYTYAPEKLSLDLENRATPPAKPSIIEPPQLELKPLPPHLRYKFLGLNDILPVIVSSLLNDVQVEQLLEVLKEHRQDIGWTIADIRGISPRICEHKIQLESETKPSVEHQRRLNPSMQEVVKKEIIKGFMDDFSVGDSFEHCLNNLRQVLKRCEETNLVLNWKKCHFMVDEGIVLGHKISKYGIEVNRAKIEIISKLPPPTSVKGVRSFFGHAGFYRHFIKYFSKIANPMCKLLEKDAKFVFDGKGLKAFEELKQSGVAIGAMLGQRHNKVLHLVYYASKTLNGAQMNYTVTEQQLLAIVYAFEKFRASLLGSKVKDRKGTQNQVADHLSRLEEAGRPKGDLEINDAFQDEHILALSSTFAPWYADIANYLVSELIPYGLESYQKKKFLIDCRQYYWEKPFLFCVFADNIIRRCVPEEGIMPMLKACHCSLVGCHHGFEIERRLRCLNGVTIGLHLS</sequence>
<gene>
    <name evidence="2" type="primary">LOC142163514</name>
</gene>
<evidence type="ECO:0000313" key="1">
    <source>
        <dbReference type="Proteomes" id="UP000790787"/>
    </source>
</evidence>
<dbReference type="RefSeq" id="XP_075076911.1">
    <property type="nucleotide sequence ID" value="XM_075220810.1"/>
</dbReference>